<dbReference type="Proteomes" id="UP000664032">
    <property type="component" value="Unassembled WGS sequence"/>
</dbReference>
<proteinExistence type="predicted"/>
<keyword evidence="2" id="KW-1185">Reference proteome</keyword>
<evidence type="ECO:0000313" key="2">
    <source>
        <dbReference type="Proteomes" id="UP000664032"/>
    </source>
</evidence>
<keyword evidence="1" id="KW-0067">ATP-binding</keyword>
<protein>
    <submittedName>
        <fullName evidence="1">ATP-binding cassette transporter abc4</fullName>
    </submittedName>
</protein>
<evidence type="ECO:0000313" key="1">
    <source>
        <dbReference type="EMBL" id="KAH9480764.1"/>
    </source>
</evidence>
<keyword evidence="1" id="KW-0547">Nucleotide-binding</keyword>
<reference evidence="1" key="1">
    <citation type="submission" date="2021-10" db="EMBL/GenBank/DDBJ databases">
        <title>Psilocybe cubensis genome.</title>
        <authorList>
            <person name="Mckernan K.J."/>
            <person name="Crawford S."/>
            <person name="Trippe A."/>
            <person name="Kane L.T."/>
            <person name="Mclaughlin S."/>
        </authorList>
    </citation>
    <scope>NUCLEOTIDE SEQUENCE</scope>
    <source>
        <strain evidence="1">MGC-MH-2018</strain>
    </source>
</reference>
<dbReference type="EMBL" id="JAFIQS020000006">
    <property type="protein sequence ID" value="KAH9480764.1"/>
    <property type="molecule type" value="Genomic_DNA"/>
</dbReference>
<accession>A0ACB8GZ79</accession>
<name>A0ACB8GZ79_PSICU</name>
<gene>
    <name evidence="1" type="ORF">JR316_0007364</name>
</gene>
<sequence>MGITYHYLGLKVYTVVLSILSLASPAVSREASRHATIILLTVFAVYVYRDIWPLATYDKTPIDRPLDGALRIHLAILTITGFILPLFVPRQYIPVDPKNPMEVTNPEQTASILSRVTFSYADSVIFKAYQVQHLSHTFLPPLADSHSAQYLINIAYPHIGESRGIQKRNVVWGLLRVFYKKVIAMSLIITLLTLSNFASPIALNRLLVSLDSDGKDDFVRPWFWILVLFLGRLSMSLCFQNYVHLNSIGSLAQSMLTDLIFEHVLRLRSAKDENAEVKDSQLVASKGSSHDMKGSMVGRVNTLIAYDIPNVGFVSEILMLVIQGPLEIVFGAVFLYKILGWSAIVGIISILLLLPVPGYVGGKLQNIHRQRMKKTEARVQAVTETIGVLRMVKMFGWENRMRAILDEKREEELVWLWRDKLINLTNEVINFIIPTITMLVTYGTHTLIRGQSLNASIIFPSMAVFNIVRGMLRRTSIMVNAFIRGKVALDRVNGFLNERDFLDQFSEGSEKPNQDLFGRDTIGFNQAEFTWTSTSGHSTPSRTFRLRINDTVEFKKGCLNLIVGPTGSGKTSILMALLGEMHYIPMGNSSWFNLPRSGGVAYAAQESWVLNDTVKNNILFQSEYDEERGGQKARVTLARAVYSSAEIILLDDVLAALDVHTANFIVKECLQGDLIRGRTVLLVTHNVSLVGPIAEHIVSVDLSGTVHNMGKDINQVLQADADLASELKRLDKLELMGEDLDGKDSTDERLKEAGKPDGKLILAEEIVLGKVSGGTYMLYLKGLGGDRPILFMTAWLTGLILMQCGYMVGVWFLGFWGSKYETHLPEEINVPFYLTIYTSILFISMGMYTCAVLIYNTGAQRASRTINRKLTDSVLTSTLRWLDETPSARIISRCAQDIGQVDGPLARFLAQVVDLTISMMVKLAGPALLTPSVVVPGVLIAALGIFTGRMYLKAQISLKRESSNARPPIVSHFGTVIAGLGRSPIITYDVGRLNSGLEVSIRAYGAQEPFRQELLKRIDHYMKVAWTPLNRWLGVRIDFLSATFTAALASYMLINRKLNTSNVGFSLTMSLEFCSSILWLVRYFNDLEVQANSLERVRRYLDIEHESEATEAGKPPAAWPTSGSLEVEGLSARYSAWEEREVERIQSSLTLSLLRLILTDGTVYYDGIPTNKINLSDLRSSITIIPQMPELLSGTLRRNLDPFEQHDDATLNGALRSAGLFSLQETEENGKFSLDTFISSGGQNLSVGQRQIIALARAIVRNSKLLILDEATSAIDHKTDAIIQASLRNELGSDVTVLTVAHRLQTIMDADKILVLDEGRILEFDEPKVLLGREGSRFKSLVDGSRDKKALYSMAFPA</sequence>
<comment type="caution">
    <text evidence="1">The sequence shown here is derived from an EMBL/GenBank/DDBJ whole genome shotgun (WGS) entry which is preliminary data.</text>
</comment>
<organism evidence="1 2">
    <name type="scientific">Psilocybe cubensis</name>
    <name type="common">Psychedelic mushroom</name>
    <name type="synonym">Stropharia cubensis</name>
    <dbReference type="NCBI Taxonomy" id="181762"/>
    <lineage>
        <taxon>Eukaryota</taxon>
        <taxon>Fungi</taxon>
        <taxon>Dikarya</taxon>
        <taxon>Basidiomycota</taxon>
        <taxon>Agaricomycotina</taxon>
        <taxon>Agaricomycetes</taxon>
        <taxon>Agaricomycetidae</taxon>
        <taxon>Agaricales</taxon>
        <taxon>Agaricineae</taxon>
        <taxon>Strophariaceae</taxon>
        <taxon>Psilocybe</taxon>
    </lineage>
</organism>